<comment type="caution">
    <text evidence="4">The sequence shown here is derived from an EMBL/GenBank/DDBJ whole genome shotgun (WGS) entry which is preliminary data.</text>
</comment>
<dbReference type="Pfam" id="PF00041">
    <property type="entry name" value="fn3"/>
    <property type="match status" value="1"/>
</dbReference>
<organism evidence="4 5">
    <name type="scientific">Kaistella pullorum</name>
    <dbReference type="NCBI Taxonomy" id="2763074"/>
    <lineage>
        <taxon>Bacteria</taxon>
        <taxon>Pseudomonadati</taxon>
        <taxon>Bacteroidota</taxon>
        <taxon>Flavobacteriia</taxon>
        <taxon>Flavobacteriales</taxon>
        <taxon>Weeksellaceae</taxon>
        <taxon>Chryseobacterium group</taxon>
        <taxon>Kaistella</taxon>
    </lineage>
</organism>
<protein>
    <recommendedName>
        <fullName evidence="3">Fibronectin type-III domain-containing protein</fullName>
    </recommendedName>
</protein>
<dbReference type="Gene3D" id="2.60.40.10">
    <property type="entry name" value="Immunoglobulins"/>
    <property type="match status" value="1"/>
</dbReference>
<reference evidence="4 5" key="1">
    <citation type="submission" date="2020-08" db="EMBL/GenBank/DDBJ databases">
        <title>A Genomic Blueprint of the Chicken Gut Microbiome.</title>
        <authorList>
            <person name="Gilroy R."/>
            <person name="Ravi A."/>
            <person name="Getino M."/>
            <person name="Pursley I."/>
            <person name="Horton D.L."/>
            <person name="Alikhan N.-F."/>
            <person name="Baker D."/>
            <person name="Gharbi K."/>
            <person name="Hall N."/>
            <person name="Watson M."/>
            <person name="Adriaenssens E.M."/>
            <person name="Foster-Nyarko E."/>
            <person name="Jarju S."/>
            <person name="Secka A."/>
            <person name="Antonio M."/>
            <person name="Oren A."/>
            <person name="Chaudhuri R."/>
            <person name="La Ragione R.M."/>
            <person name="Hildebrand F."/>
            <person name="Pallen M.J."/>
        </authorList>
    </citation>
    <scope>NUCLEOTIDE SEQUENCE [LARGE SCALE GENOMIC DNA]</scope>
    <source>
        <strain evidence="4 5">Sa1CVA4</strain>
    </source>
</reference>
<gene>
    <name evidence="4" type="ORF">H9628_09815</name>
</gene>
<feature type="region of interest" description="Disordered" evidence="1">
    <location>
        <begin position="526"/>
        <end position="547"/>
    </location>
</feature>
<name>A0ABR8WNW7_9FLAO</name>
<sequence length="2403" mass="254456">MKKILFVVLAFLSALCFSQALSGTYIIGKSQPAPFNTITAAINRINTVGVSGPVTFLLNDDNYNNTTGESFPIKILQFAGTSSSNTLRIKPNTGKDVTVSAVNINDYTGVPAVFHLEGADNIIIDGSNVNGGTSRNLTISNNDGVEYVARTAVWISSTGTNNASNVRISHTRLQVQNRNQPGIQLSGVFVGNNAIGSNNQLGGGMATAAHNSLTFSSNEFINVRQGIIVNGSDNSSLKTSNITISGNQMGSSIDAQKPNVPVQISNAANVTIADNRLTGFANTSSSNSQLGLYVENGSQIFIRKNIFEDFKTTGSYRGRVISIGGSSSQVEVTENKISNVRNEQGGPIYGIEVNISAASTGVSLANNFIGNIASNGGSTNSAHGIYITNGTGTKIYHNTVAMNTPQVGWSSALYIAGGSGFDVRNNIFTNSSTTQSYALYSEVAANAFTAINYNNYRAHTVGFLGGQQTTLANWRNATGKDQNSLNVLPAYTGIDDLHLLPANNPELDNKGQALPAVTIDIDQQARSTTSPDMGADEFSVPATEPTSPASKVTFRNVTASGFTIDWTIPIKANSLVVMSAVTEVNSAPTDGTDYTANPIFGSGSQTGTGNFVVYSGSGTSVDVSNLNPNTLYHVAVFTFNGAGPTSNYRITSPARGEQRTLNATLGWQILSMNNLHRIDFDTTVSGVNLDRFVGSGFDRTPVTGKLNSNSWSVMGLADGNLPLGGVNTNPGFGRGSSNGGVSAGGIYAYNVATNNAALGVQPTANDFNSGSMTLRMQNQTSAPITSLSIGYKVYIYNDQPGSSSFNFSHSADNSTFTNVSQLNVTSPATADEAPSWKASYRVVTVTGLNINPNEYYYFKWTGNTVTAGAADEFALDDITVSANPVSNFANFQGVAQDFVVHGNADMDGNLTVNGPLTLSAGKLSIKSNTLTIGGTVNNTVSGGLRGSSASNLTITGTGTKTISLDQTTQGTTNLLNNFSVPFSATNSNTVDIFGNISVNGSLSVGLSQQVNLGTNVLSGNLSSISIIGELLTQNTSATPFPSGKTFTGTGTLTMNAPATAQTLVPGTYTNVSLRSAAGTNASGNLTVNGILSLPNANPSATKGSLDMGTYTLTMGPEATNAGVGDVTGIITRNSFAFNVLYTFGHPDSSILFTNSGTLPSSMSAKVMIGTAPNWRAGAIQRYYDIIQTGAQNTKAVIRQHYLDSELNGNSEPKLVYWAKTETAEVEQGRSNFNPTENWVEISNANIGLYFQSTFGKVFITLDEYLEGTGTDPLVLVWNGSVSDSWITAANWTPNATPSQSRTLYIPDARTTVNNPTLLEKGFSLAKNLIIQPGGVVNSPNTATLQIFGGEGAWINNGTFNSGSGDAKVVFMSADATMAGSTEFNNLEVAASASLRALENNYAKINGAFTNGGTILFGLTPNTVEFSGTNQTMPVPNGASFAAYYNLVFSGTGTVVPADLNVRGNLTFNNTVGLGGTTIRLTGEENQVISGSSDILFNDLVVNKPKNNVILNKDITIGGTLNLTKGVVVLGSNNLTLSDKAVQGTFDIPAMIAADGAGMVRRPFTSIGEYFFPVGDLSATPGYSPIRVKITSGTFIPGALLNVSLADDIHPDNHSHENYISRYWKIQPEGMTNTVATVTANYLTTELLVPENTMAAAQLIGNFDQQTNPWKRFAPLENLTLTAAGAALPSGEISYFTGIKGGPYMVEVIGGGNYCEGQEALLSAQVTGGDMPFTYQWSDGLGTGSTATAPAATAGGPRTYSLTVKDANGIATDNSATVTILPGVKAGTISIPNTVACASYPPDDITLSGNNESVLYWQKSYFEDFSNYERIDSNSTKLIGQMAGIITGKTYFRAVIGNANCGLAYTNTIIVDTKTSTFTDTGWTNGIPDVRTEAVILNDLITANDLLACRLTVANNAKVTVSAGKNILLTGSLNVSPGATLTMENNTNLVQTEDEVNHGIIAVKRNSSPLYRLDYTMWGSPLYGNQTLQQFSPQTLSDRFYIYNTATNVFNNVTPSNTYFSPGQAFLIRMRNNHVSYSTTTPPQIWTGVFSGTPTNGRVKTPLSGAGQGFNMIANPYASTIKADDLLSTNQNEIEGTLYFWRRRNNTPDPGITTAYYATYTTAGGTAVPSSDPNIPAEKPNGIIQVGQGFLVQKKAGVTGQLNFNNAMRLADNGNQFFRSTAAEDRSRIWLNVTNTAGTFGQTLIAYMDSADNGVDRTDGKYLGDGTTALTSWVNDSEYIIQGRAPFQTSDIVPLHFRTLTASIYTITLAEKDGIFANGQAVYIKDKQNGTTHNLQQSPYSFSSEAGAYSTRFEIVYSNGVLSANDSAAGNGILLFKQNGEAVIRSSEMNLELVEVYDMNGRLVANARNIHARELRLPLGQVNQVLIFRITTADGVTISKKMVN</sequence>
<dbReference type="InterPro" id="IPR003961">
    <property type="entry name" value="FN3_dom"/>
</dbReference>
<dbReference type="InterPro" id="IPR013783">
    <property type="entry name" value="Ig-like_fold"/>
</dbReference>
<dbReference type="SUPFAM" id="SSF49265">
    <property type="entry name" value="Fibronectin type III"/>
    <property type="match status" value="1"/>
</dbReference>
<feature type="signal peptide" evidence="2">
    <location>
        <begin position="1"/>
        <end position="22"/>
    </location>
</feature>
<dbReference type="SUPFAM" id="SSF51126">
    <property type="entry name" value="Pectin lyase-like"/>
    <property type="match status" value="2"/>
</dbReference>
<dbReference type="InterPro" id="IPR011050">
    <property type="entry name" value="Pectin_lyase_fold/virulence"/>
</dbReference>
<keyword evidence="2" id="KW-0732">Signal</keyword>
<keyword evidence="5" id="KW-1185">Reference proteome</keyword>
<dbReference type="InterPro" id="IPR036116">
    <property type="entry name" value="FN3_sf"/>
</dbReference>
<feature type="domain" description="Fibronectin type-III" evidence="3">
    <location>
        <begin position="548"/>
        <end position="659"/>
    </location>
</feature>
<proteinExistence type="predicted"/>
<evidence type="ECO:0000313" key="4">
    <source>
        <dbReference type="EMBL" id="MBD8018769.1"/>
    </source>
</evidence>
<evidence type="ECO:0000313" key="5">
    <source>
        <dbReference type="Proteomes" id="UP000626242"/>
    </source>
</evidence>
<dbReference type="Proteomes" id="UP000626242">
    <property type="component" value="Unassembled WGS sequence"/>
</dbReference>
<evidence type="ECO:0000256" key="2">
    <source>
        <dbReference type="SAM" id="SignalP"/>
    </source>
</evidence>
<dbReference type="InterPro" id="IPR006626">
    <property type="entry name" value="PbH1"/>
</dbReference>
<dbReference type="RefSeq" id="WP_251833976.1">
    <property type="nucleotide sequence ID" value="NZ_JACSPS010000003.1"/>
</dbReference>
<dbReference type="CDD" id="cd00063">
    <property type="entry name" value="FN3"/>
    <property type="match status" value="1"/>
</dbReference>
<dbReference type="EMBL" id="JACSPS010000003">
    <property type="protein sequence ID" value="MBD8018769.1"/>
    <property type="molecule type" value="Genomic_DNA"/>
</dbReference>
<dbReference type="PROSITE" id="PS50853">
    <property type="entry name" value="FN3"/>
    <property type="match status" value="1"/>
</dbReference>
<evidence type="ECO:0000256" key="1">
    <source>
        <dbReference type="SAM" id="MobiDB-lite"/>
    </source>
</evidence>
<evidence type="ECO:0000259" key="3">
    <source>
        <dbReference type="PROSITE" id="PS50853"/>
    </source>
</evidence>
<accession>A0ABR8WNW7</accession>
<dbReference type="SMART" id="SM00710">
    <property type="entry name" value="PbH1"/>
    <property type="match status" value="11"/>
</dbReference>
<dbReference type="SMART" id="SM00060">
    <property type="entry name" value="FN3"/>
    <property type="match status" value="1"/>
</dbReference>
<feature type="chain" id="PRO_5046029709" description="Fibronectin type-III domain-containing protein" evidence="2">
    <location>
        <begin position="23"/>
        <end position="2403"/>
    </location>
</feature>